<keyword evidence="1" id="KW-1133">Transmembrane helix</keyword>
<organism evidence="2">
    <name type="scientific">Arundo donax</name>
    <name type="common">Giant reed</name>
    <name type="synonym">Donax arundinaceus</name>
    <dbReference type="NCBI Taxonomy" id="35708"/>
    <lineage>
        <taxon>Eukaryota</taxon>
        <taxon>Viridiplantae</taxon>
        <taxon>Streptophyta</taxon>
        <taxon>Embryophyta</taxon>
        <taxon>Tracheophyta</taxon>
        <taxon>Spermatophyta</taxon>
        <taxon>Magnoliopsida</taxon>
        <taxon>Liliopsida</taxon>
        <taxon>Poales</taxon>
        <taxon>Poaceae</taxon>
        <taxon>PACMAD clade</taxon>
        <taxon>Arundinoideae</taxon>
        <taxon>Arundineae</taxon>
        <taxon>Arundo</taxon>
    </lineage>
</organism>
<accession>A0A0A9BU16</accession>
<protein>
    <submittedName>
        <fullName evidence="2">Uncharacterized protein</fullName>
    </submittedName>
</protein>
<proteinExistence type="predicted"/>
<evidence type="ECO:0000256" key="1">
    <source>
        <dbReference type="SAM" id="Phobius"/>
    </source>
</evidence>
<keyword evidence="1" id="KW-0812">Transmembrane</keyword>
<dbReference type="AlphaFoldDB" id="A0A0A9BU16"/>
<dbReference type="EMBL" id="GBRH01232217">
    <property type="protein sequence ID" value="JAD65678.1"/>
    <property type="molecule type" value="Transcribed_RNA"/>
</dbReference>
<evidence type="ECO:0000313" key="2">
    <source>
        <dbReference type="EMBL" id="JAD65678.1"/>
    </source>
</evidence>
<reference evidence="2" key="2">
    <citation type="journal article" date="2015" name="Data Brief">
        <title>Shoot transcriptome of the giant reed, Arundo donax.</title>
        <authorList>
            <person name="Barrero R.A."/>
            <person name="Guerrero F.D."/>
            <person name="Moolhuijzen P."/>
            <person name="Goolsby J.A."/>
            <person name="Tidwell J."/>
            <person name="Bellgard S.E."/>
            <person name="Bellgard M.I."/>
        </authorList>
    </citation>
    <scope>NUCLEOTIDE SEQUENCE</scope>
    <source>
        <tissue evidence="2">Shoot tissue taken approximately 20 cm above the soil surface</tissue>
    </source>
</reference>
<feature type="transmembrane region" description="Helical" evidence="1">
    <location>
        <begin position="6"/>
        <end position="26"/>
    </location>
</feature>
<sequence>MFVIYQLFMFVIYVSKSLYIYTMSVLSNQIKPHH</sequence>
<reference evidence="2" key="1">
    <citation type="submission" date="2014-09" db="EMBL/GenBank/DDBJ databases">
        <authorList>
            <person name="Magalhaes I.L.F."/>
            <person name="Oliveira U."/>
            <person name="Santos F.R."/>
            <person name="Vidigal T.H.D.A."/>
            <person name="Brescovit A.D."/>
            <person name="Santos A.J."/>
        </authorList>
    </citation>
    <scope>NUCLEOTIDE SEQUENCE</scope>
    <source>
        <tissue evidence="2">Shoot tissue taken approximately 20 cm above the soil surface</tissue>
    </source>
</reference>
<keyword evidence="1" id="KW-0472">Membrane</keyword>
<name>A0A0A9BU16_ARUDO</name>